<evidence type="ECO:0000259" key="8">
    <source>
        <dbReference type="PROSITE" id="PS50110"/>
    </source>
</evidence>
<dbReference type="InterPro" id="IPR001789">
    <property type="entry name" value="Sig_transdc_resp-reg_receiver"/>
</dbReference>
<keyword evidence="3" id="KW-0805">Transcription regulation</keyword>
<feature type="domain" description="OmpR/PhoB-type" evidence="9">
    <location>
        <begin position="122"/>
        <end position="214"/>
    </location>
</feature>
<dbReference type="PANTHER" id="PTHR48111">
    <property type="entry name" value="REGULATOR OF RPOS"/>
    <property type="match status" value="1"/>
</dbReference>
<dbReference type="GO" id="GO:0000976">
    <property type="term" value="F:transcription cis-regulatory region binding"/>
    <property type="evidence" value="ECO:0007669"/>
    <property type="project" value="TreeGrafter"/>
</dbReference>
<dbReference type="PROSITE" id="PS50110">
    <property type="entry name" value="RESPONSE_REGULATORY"/>
    <property type="match status" value="1"/>
</dbReference>
<evidence type="ECO:0000313" key="11">
    <source>
        <dbReference type="Proteomes" id="UP001144297"/>
    </source>
</evidence>
<dbReference type="CDD" id="cd00383">
    <property type="entry name" value="trans_reg_C"/>
    <property type="match status" value="1"/>
</dbReference>
<dbReference type="GO" id="GO:0032993">
    <property type="term" value="C:protein-DNA complex"/>
    <property type="evidence" value="ECO:0007669"/>
    <property type="project" value="TreeGrafter"/>
</dbReference>
<keyword evidence="1 6" id="KW-0597">Phosphoprotein</keyword>
<evidence type="ECO:0000256" key="3">
    <source>
        <dbReference type="ARBA" id="ARBA00023015"/>
    </source>
</evidence>
<dbReference type="InterPro" id="IPR001867">
    <property type="entry name" value="OmpR/PhoB-type_DNA-bd"/>
</dbReference>
<dbReference type="GO" id="GO:0006355">
    <property type="term" value="P:regulation of DNA-templated transcription"/>
    <property type="evidence" value="ECO:0007669"/>
    <property type="project" value="InterPro"/>
</dbReference>
<evidence type="ECO:0000256" key="6">
    <source>
        <dbReference type="PROSITE-ProRule" id="PRU00169"/>
    </source>
</evidence>
<accession>A0A9W6GI02</accession>
<name>A0A9W6GI02_9BACT</name>
<protein>
    <submittedName>
        <fullName evidence="10">Transcriptional regulator</fullName>
    </submittedName>
</protein>
<feature type="DNA-binding region" description="OmpR/PhoB-type" evidence="7">
    <location>
        <begin position="122"/>
        <end position="214"/>
    </location>
</feature>
<dbReference type="SUPFAM" id="SSF46894">
    <property type="entry name" value="C-terminal effector domain of the bipartite response regulators"/>
    <property type="match status" value="1"/>
</dbReference>
<keyword evidence="4 7" id="KW-0238">DNA-binding</keyword>
<dbReference type="InterPro" id="IPR039420">
    <property type="entry name" value="WalR-like"/>
</dbReference>
<dbReference type="Proteomes" id="UP001144297">
    <property type="component" value="Unassembled WGS sequence"/>
</dbReference>
<dbReference type="InterPro" id="IPR036388">
    <property type="entry name" value="WH-like_DNA-bd_sf"/>
</dbReference>
<comment type="caution">
    <text evidence="10">The sequence shown here is derived from an EMBL/GenBank/DDBJ whole genome shotgun (WGS) entry which is preliminary data.</text>
</comment>
<dbReference type="GO" id="GO:0005829">
    <property type="term" value="C:cytosol"/>
    <property type="evidence" value="ECO:0007669"/>
    <property type="project" value="TreeGrafter"/>
</dbReference>
<proteinExistence type="predicted"/>
<evidence type="ECO:0000256" key="7">
    <source>
        <dbReference type="PROSITE-ProRule" id="PRU01091"/>
    </source>
</evidence>
<evidence type="ECO:0000256" key="1">
    <source>
        <dbReference type="ARBA" id="ARBA00022553"/>
    </source>
</evidence>
<reference evidence="10" key="1">
    <citation type="submission" date="2022-12" db="EMBL/GenBank/DDBJ databases">
        <title>Reference genome sequencing for broad-spectrum identification of bacterial and archaeal isolates by mass spectrometry.</title>
        <authorList>
            <person name="Sekiguchi Y."/>
            <person name="Tourlousse D.M."/>
        </authorList>
    </citation>
    <scope>NUCLEOTIDE SEQUENCE</scope>
    <source>
        <strain evidence="10">TSL-P1</strain>
    </source>
</reference>
<dbReference type="Gene3D" id="1.10.10.10">
    <property type="entry name" value="Winged helix-like DNA-binding domain superfamily/Winged helix DNA-binding domain"/>
    <property type="match status" value="1"/>
</dbReference>
<dbReference type="PANTHER" id="PTHR48111:SF22">
    <property type="entry name" value="REGULATOR OF RPOS"/>
    <property type="match status" value="1"/>
</dbReference>
<dbReference type="PROSITE" id="PS51755">
    <property type="entry name" value="OMPR_PHOB"/>
    <property type="match status" value="1"/>
</dbReference>
<dbReference type="EMBL" id="BSDX01000001">
    <property type="protein sequence ID" value="GLI54027.1"/>
    <property type="molecule type" value="Genomic_DNA"/>
</dbReference>
<evidence type="ECO:0000256" key="2">
    <source>
        <dbReference type="ARBA" id="ARBA00023012"/>
    </source>
</evidence>
<organism evidence="10 11">
    <name type="scientific">Thermodesulfovibrio yellowstonii</name>
    <dbReference type="NCBI Taxonomy" id="28262"/>
    <lineage>
        <taxon>Bacteria</taxon>
        <taxon>Pseudomonadati</taxon>
        <taxon>Nitrospirota</taxon>
        <taxon>Thermodesulfovibrionia</taxon>
        <taxon>Thermodesulfovibrionales</taxon>
        <taxon>Thermodesulfovibrionaceae</taxon>
        <taxon>Thermodesulfovibrio</taxon>
    </lineage>
</organism>
<dbReference type="Gene3D" id="3.40.50.2300">
    <property type="match status" value="1"/>
</dbReference>
<feature type="domain" description="Response regulatory" evidence="8">
    <location>
        <begin position="2"/>
        <end position="116"/>
    </location>
</feature>
<sequence>MKILLVEDDRVLGESLEEYLKLEHFETLWLWDERKLPNVLNIYEFDVIVIDLMLNYSRGEDLITFIREKGIKTPILILTAKKRVEDKETCFLRGADDYLTKPFEPKELVLRLSALSKRKHIDSFINIGDISINIDTKIILKGSKEIKLSKTAWDLLTLFVKRKGEIIDKETILNYVWGGKAVGEEVIRAYIKELRKVLPEGTIQNYKGRGYKLS</sequence>
<evidence type="ECO:0000256" key="5">
    <source>
        <dbReference type="ARBA" id="ARBA00023163"/>
    </source>
</evidence>
<evidence type="ECO:0000313" key="10">
    <source>
        <dbReference type="EMBL" id="GLI54027.1"/>
    </source>
</evidence>
<dbReference type="GO" id="GO:0000156">
    <property type="term" value="F:phosphorelay response regulator activity"/>
    <property type="evidence" value="ECO:0007669"/>
    <property type="project" value="TreeGrafter"/>
</dbReference>
<evidence type="ECO:0000256" key="4">
    <source>
        <dbReference type="ARBA" id="ARBA00023125"/>
    </source>
</evidence>
<dbReference type="Pfam" id="PF00072">
    <property type="entry name" value="Response_reg"/>
    <property type="match status" value="1"/>
</dbReference>
<keyword evidence="2" id="KW-0902">Two-component regulatory system</keyword>
<evidence type="ECO:0000259" key="9">
    <source>
        <dbReference type="PROSITE" id="PS51755"/>
    </source>
</evidence>
<keyword evidence="11" id="KW-1185">Reference proteome</keyword>
<dbReference type="SMART" id="SM00448">
    <property type="entry name" value="REC"/>
    <property type="match status" value="1"/>
</dbReference>
<dbReference type="InterPro" id="IPR016032">
    <property type="entry name" value="Sig_transdc_resp-reg_C-effctor"/>
</dbReference>
<dbReference type="AlphaFoldDB" id="A0A9W6GI02"/>
<feature type="modified residue" description="4-aspartylphosphate" evidence="6">
    <location>
        <position position="51"/>
    </location>
</feature>
<gene>
    <name evidence="10" type="ORF">TISLANDTSLP1_17200</name>
</gene>
<dbReference type="SUPFAM" id="SSF52172">
    <property type="entry name" value="CheY-like"/>
    <property type="match status" value="1"/>
</dbReference>
<dbReference type="InterPro" id="IPR011006">
    <property type="entry name" value="CheY-like_superfamily"/>
</dbReference>
<dbReference type="Pfam" id="PF00486">
    <property type="entry name" value="Trans_reg_C"/>
    <property type="match status" value="1"/>
</dbReference>
<keyword evidence="5" id="KW-0804">Transcription</keyword>
<dbReference type="SMART" id="SM00862">
    <property type="entry name" value="Trans_reg_C"/>
    <property type="match status" value="1"/>
</dbReference>